<organism evidence="1 2">
    <name type="scientific">Parvimonas micra</name>
    <dbReference type="NCBI Taxonomy" id="33033"/>
    <lineage>
        <taxon>Bacteria</taxon>
        <taxon>Bacillati</taxon>
        <taxon>Bacillota</taxon>
        <taxon>Tissierellia</taxon>
        <taxon>Tissierellales</taxon>
        <taxon>Peptoniphilaceae</taxon>
        <taxon>Parvimonas</taxon>
    </lineage>
</organism>
<comment type="caution">
    <text evidence="1">The sequence shown here is derived from an EMBL/GenBank/DDBJ whole genome shotgun (WGS) entry which is preliminary data.</text>
</comment>
<accession>A0A930E085</accession>
<dbReference type="Proteomes" id="UP000758611">
    <property type="component" value="Unassembled WGS sequence"/>
</dbReference>
<name>A0A930E085_9FIRM</name>
<dbReference type="RefSeq" id="WP_269753994.1">
    <property type="nucleotide sequence ID" value="NZ_CP101409.1"/>
</dbReference>
<protein>
    <submittedName>
        <fullName evidence="1">Uncharacterized protein</fullName>
    </submittedName>
</protein>
<evidence type="ECO:0000313" key="2">
    <source>
        <dbReference type="Proteomes" id="UP000758611"/>
    </source>
</evidence>
<sequence length="205" mass="24513">MCNIENKIKDEELLKFLKFSYFGTLTNLKEATANRAYRDMCRTIRFDGLCEDSRLNLKIEVNSELITKIENLAENFDTWHKEVCNLIVEKYKDHGIKLTYGQAQKWVNMTIKYLYILNEHTFDNVFDFLHIPVDNYIFKAAKEKLGIDNPKKPWSKLDETEYFEYQKAIREKLKEKIREKIDIDTPPLLWEFKNWLEVAKGNNKN</sequence>
<reference evidence="1" key="1">
    <citation type="submission" date="2020-04" db="EMBL/GenBank/DDBJ databases">
        <title>Deep metagenomics examines the oral microbiome during advanced dental caries in children, revealing novel taxa and co-occurrences with host molecules.</title>
        <authorList>
            <person name="Baker J.L."/>
            <person name="Morton J.T."/>
            <person name="Dinis M."/>
            <person name="Alvarez R."/>
            <person name="Tran N.C."/>
            <person name="Knight R."/>
            <person name="Edlund A."/>
        </authorList>
    </citation>
    <scope>NUCLEOTIDE SEQUENCE</scope>
    <source>
        <strain evidence="1">JCVI_23_bin.11</strain>
    </source>
</reference>
<dbReference type="AlphaFoldDB" id="A0A930E085"/>
<dbReference type="EMBL" id="JABZRE010000025">
    <property type="protein sequence ID" value="MBF1307364.1"/>
    <property type="molecule type" value="Genomic_DNA"/>
</dbReference>
<evidence type="ECO:0000313" key="1">
    <source>
        <dbReference type="EMBL" id="MBF1307364.1"/>
    </source>
</evidence>
<gene>
    <name evidence="1" type="ORF">HXM94_06270</name>
</gene>
<proteinExistence type="predicted"/>